<evidence type="ECO:0000313" key="2">
    <source>
        <dbReference type="Proteomes" id="UP000267844"/>
    </source>
</evidence>
<dbReference type="Proteomes" id="UP000267844">
    <property type="component" value="Unassembled WGS sequence"/>
</dbReference>
<dbReference type="EMBL" id="RHPO01000041">
    <property type="protein sequence ID" value="RRT88536.1"/>
    <property type="molecule type" value="Genomic_DNA"/>
</dbReference>
<dbReference type="AlphaFoldDB" id="A0A3R8SK95"/>
<reference evidence="1 2" key="1">
    <citation type="submission" date="2018-10" db="EMBL/GenBank/DDBJ databases">
        <title>Transmission dynamics of multidrug resistant bacteria on intensive care unit surfaces.</title>
        <authorList>
            <person name="D'Souza A.W."/>
            <person name="Potter R.F."/>
            <person name="Wallace M."/>
            <person name="Shupe A."/>
            <person name="Patel S."/>
            <person name="Sun S."/>
            <person name="Gul D."/>
            <person name="Kwon J.H."/>
            <person name="Andleeb S."/>
            <person name="Burnham C.-A.D."/>
            <person name="Dantas G."/>
        </authorList>
    </citation>
    <scope>NUCLEOTIDE SEQUENCE [LARGE SCALE GENOMIC DNA]</scope>
    <source>
        <strain evidence="1 2">WF_348</strain>
    </source>
</reference>
<accession>A0A3R8SK95</accession>
<comment type="caution">
    <text evidence="1">The sequence shown here is derived from an EMBL/GenBank/DDBJ whole genome shotgun (WGS) entry which is preliminary data.</text>
</comment>
<sequence length="116" mass="13858">MSIKALLLMCEKKSITWLSKSPYRGSDRERVKKGAPLLYNLCFKNVIKTEVCPLKRSNKPTDFVRWLFTDEWKLFRSHFVLGFMERCLSYMKKYLQKKQGAVSHFRPWATKPFFII</sequence>
<name>A0A3R8SK95_9FLAO</name>
<protein>
    <submittedName>
        <fullName evidence="1">Uncharacterized protein</fullName>
    </submittedName>
</protein>
<evidence type="ECO:0000313" key="1">
    <source>
        <dbReference type="EMBL" id="RRT88536.1"/>
    </source>
</evidence>
<proteinExistence type="predicted"/>
<gene>
    <name evidence="1" type="ORF">EGI89_13515</name>
</gene>
<organism evidence="1 2">
    <name type="scientific">Empedobacter falsenii</name>
    <dbReference type="NCBI Taxonomy" id="343874"/>
    <lineage>
        <taxon>Bacteria</taxon>
        <taxon>Pseudomonadati</taxon>
        <taxon>Bacteroidota</taxon>
        <taxon>Flavobacteriia</taxon>
        <taxon>Flavobacteriales</taxon>
        <taxon>Weeksellaceae</taxon>
        <taxon>Empedobacter</taxon>
    </lineage>
</organism>